<dbReference type="InterPro" id="IPR000980">
    <property type="entry name" value="SH2"/>
</dbReference>
<keyword evidence="5" id="KW-0829">Tyrosine-protein kinase</keyword>
<evidence type="ECO:0000313" key="11">
    <source>
        <dbReference type="EMBL" id="VDM47321.1"/>
    </source>
</evidence>
<accession>A0A183V5I0</accession>
<dbReference type="InterPro" id="IPR050198">
    <property type="entry name" value="Non-receptor_tyrosine_kinases"/>
</dbReference>
<dbReference type="Gene3D" id="3.30.505.10">
    <property type="entry name" value="SH2 domain"/>
    <property type="match status" value="1"/>
</dbReference>
<dbReference type="InterPro" id="IPR036860">
    <property type="entry name" value="SH2_dom_sf"/>
</dbReference>
<dbReference type="InterPro" id="IPR011009">
    <property type="entry name" value="Kinase-like_dom_sf"/>
</dbReference>
<dbReference type="WBParaSite" id="TCNE_0001600101-mRNA-1">
    <property type="protein sequence ID" value="TCNE_0001600101-mRNA-1"/>
    <property type="gene ID" value="TCNE_0001600101"/>
</dbReference>
<evidence type="ECO:0000256" key="6">
    <source>
        <dbReference type="ARBA" id="ARBA00051245"/>
    </source>
</evidence>
<feature type="compositionally biased region" description="Basic and acidic residues" evidence="8">
    <location>
        <begin position="1"/>
        <end position="23"/>
    </location>
</feature>
<sequence>MGFLKAVKEKLKQPKPDDPRDIVSADDDEFESTPVISSASSTSLTSDPVPDEVGDFLVRRTEVRDGPMKQKTWMIMITIRVDTRGPDQVDHISIPWSESKQAWECGENNDYKKLEDFINKYMKAQRSIMDDDSRYKLKHPIPRHNWQMRHAQIVKQKQVDSSLLACGFCVEAAQGLRYLEKNKIIHRDVAARNCLLNADMTVKMADFGLSQASRFYKETKAETKLPIRLVLLR</sequence>
<evidence type="ECO:0000313" key="12">
    <source>
        <dbReference type="Proteomes" id="UP000050794"/>
    </source>
</evidence>
<dbReference type="PANTHER" id="PTHR24418">
    <property type="entry name" value="TYROSINE-PROTEIN KINASE"/>
    <property type="match status" value="1"/>
</dbReference>
<dbReference type="Pfam" id="PF07714">
    <property type="entry name" value="PK_Tyr_Ser-Thr"/>
    <property type="match status" value="1"/>
</dbReference>
<dbReference type="SUPFAM" id="SSF56112">
    <property type="entry name" value="Protein kinase-like (PK-like)"/>
    <property type="match status" value="1"/>
</dbReference>
<evidence type="ECO:0000256" key="4">
    <source>
        <dbReference type="ARBA" id="ARBA00022840"/>
    </source>
</evidence>
<dbReference type="InterPro" id="IPR000719">
    <property type="entry name" value="Prot_kinase_dom"/>
</dbReference>
<dbReference type="GO" id="GO:0005524">
    <property type="term" value="F:ATP binding"/>
    <property type="evidence" value="ECO:0007669"/>
    <property type="project" value="UniProtKB-KW"/>
</dbReference>
<dbReference type="InterPro" id="IPR001245">
    <property type="entry name" value="Ser-Thr/Tyr_kinase_cat_dom"/>
</dbReference>
<evidence type="ECO:0000256" key="5">
    <source>
        <dbReference type="ARBA" id="ARBA00023137"/>
    </source>
</evidence>
<keyword evidence="1" id="KW-0808">Transferase</keyword>
<evidence type="ECO:0000313" key="13">
    <source>
        <dbReference type="WBParaSite" id="TCNE_0001600101-mRNA-1"/>
    </source>
</evidence>
<dbReference type="AlphaFoldDB" id="A0A183V5I0"/>
<dbReference type="Proteomes" id="UP000050794">
    <property type="component" value="Unassembled WGS sequence"/>
</dbReference>
<dbReference type="PROSITE" id="PS00109">
    <property type="entry name" value="PROTEIN_KINASE_TYR"/>
    <property type="match status" value="1"/>
</dbReference>
<proteinExistence type="predicted"/>
<dbReference type="EMBL" id="UYWY01023256">
    <property type="protein sequence ID" value="VDM47321.1"/>
    <property type="molecule type" value="Genomic_DNA"/>
</dbReference>
<name>A0A183V5I0_TOXCA</name>
<evidence type="ECO:0000256" key="1">
    <source>
        <dbReference type="ARBA" id="ARBA00022679"/>
    </source>
</evidence>
<feature type="domain" description="SH2" evidence="9">
    <location>
        <begin position="36"/>
        <end position="141"/>
    </location>
</feature>
<feature type="compositionally biased region" description="Low complexity" evidence="8">
    <location>
        <begin position="32"/>
        <end position="46"/>
    </location>
</feature>
<keyword evidence="2" id="KW-0547">Nucleotide-binding</keyword>
<evidence type="ECO:0000256" key="3">
    <source>
        <dbReference type="ARBA" id="ARBA00022777"/>
    </source>
</evidence>
<dbReference type="Gene3D" id="1.10.510.10">
    <property type="entry name" value="Transferase(Phosphotransferase) domain 1"/>
    <property type="match status" value="1"/>
</dbReference>
<reference evidence="13" key="1">
    <citation type="submission" date="2016-06" db="UniProtKB">
        <authorList>
            <consortium name="WormBaseParasite"/>
        </authorList>
    </citation>
    <scope>IDENTIFICATION</scope>
</reference>
<evidence type="ECO:0000256" key="7">
    <source>
        <dbReference type="PROSITE-ProRule" id="PRU00191"/>
    </source>
</evidence>
<keyword evidence="3" id="KW-0418">Kinase</keyword>
<comment type="catalytic activity">
    <reaction evidence="6">
        <text>L-tyrosyl-[protein] + ATP = O-phospho-L-tyrosyl-[protein] + ADP + H(+)</text>
        <dbReference type="Rhea" id="RHEA:10596"/>
        <dbReference type="Rhea" id="RHEA-COMP:10136"/>
        <dbReference type="Rhea" id="RHEA-COMP:20101"/>
        <dbReference type="ChEBI" id="CHEBI:15378"/>
        <dbReference type="ChEBI" id="CHEBI:30616"/>
        <dbReference type="ChEBI" id="CHEBI:46858"/>
        <dbReference type="ChEBI" id="CHEBI:61978"/>
        <dbReference type="ChEBI" id="CHEBI:456216"/>
        <dbReference type="EC" id="2.7.10.2"/>
    </reaction>
</comment>
<dbReference type="GO" id="GO:0004715">
    <property type="term" value="F:non-membrane spanning protein tyrosine kinase activity"/>
    <property type="evidence" value="ECO:0007669"/>
    <property type="project" value="UniProtKB-EC"/>
</dbReference>
<dbReference type="SUPFAM" id="SSF55550">
    <property type="entry name" value="SH2 domain"/>
    <property type="match status" value="1"/>
</dbReference>
<feature type="domain" description="Protein kinase" evidence="10">
    <location>
        <begin position="1"/>
        <end position="233"/>
    </location>
</feature>
<keyword evidence="12" id="KW-1185">Reference proteome</keyword>
<keyword evidence="7" id="KW-0727">SH2 domain</keyword>
<evidence type="ECO:0000259" key="10">
    <source>
        <dbReference type="PROSITE" id="PS50011"/>
    </source>
</evidence>
<gene>
    <name evidence="11" type="ORF">TCNE_LOCUS16000</name>
</gene>
<evidence type="ECO:0000259" key="9">
    <source>
        <dbReference type="PROSITE" id="PS50001"/>
    </source>
</evidence>
<dbReference type="InterPro" id="IPR008266">
    <property type="entry name" value="Tyr_kinase_AS"/>
</dbReference>
<protein>
    <submittedName>
        <fullName evidence="13">Non-specific protein-tyrosine kinase</fullName>
    </submittedName>
</protein>
<evidence type="ECO:0000256" key="2">
    <source>
        <dbReference type="ARBA" id="ARBA00022741"/>
    </source>
</evidence>
<dbReference type="PROSITE" id="PS50011">
    <property type="entry name" value="PROTEIN_KINASE_DOM"/>
    <property type="match status" value="1"/>
</dbReference>
<keyword evidence="4" id="KW-0067">ATP-binding</keyword>
<evidence type="ECO:0000256" key="8">
    <source>
        <dbReference type="SAM" id="MobiDB-lite"/>
    </source>
</evidence>
<organism evidence="12 13">
    <name type="scientific">Toxocara canis</name>
    <name type="common">Canine roundworm</name>
    <dbReference type="NCBI Taxonomy" id="6265"/>
    <lineage>
        <taxon>Eukaryota</taxon>
        <taxon>Metazoa</taxon>
        <taxon>Ecdysozoa</taxon>
        <taxon>Nematoda</taxon>
        <taxon>Chromadorea</taxon>
        <taxon>Rhabditida</taxon>
        <taxon>Spirurina</taxon>
        <taxon>Ascaridomorpha</taxon>
        <taxon>Ascaridoidea</taxon>
        <taxon>Toxocaridae</taxon>
        <taxon>Toxocara</taxon>
    </lineage>
</organism>
<dbReference type="PROSITE" id="PS50001">
    <property type="entry name" value="SH2"/>
    <property type="match status" value="1"/>
</dbReference>
<reference evidence="11 12" key="2">
    <citation type="submission" date="2018-11" db="EMBL/GenBank/DDBJ databases">
        <authorList>
            <consortium name="Pathogen Informatics"/>
        </authorList>
    </citation>
    <scope>NUCLEOTIDE SEQUENCE [LARGE SCALE GENOMIC DNA]</scope>
</reference>
<feature type="region of interest" description="Disordered" evidence="8">
    <location>
        <begin position="1"/>
        <end position="51"/>
    </location>
</feature>